<evidence type="ECO:0000256" key="2">
    <source>
        <dbReference type="ARBA" id="ARBA00023015"/>
    </source>
</evidence>
<name>A0A3G1KLU0_FORW1</name>
<dbReference type="KEGG" id="fwa:DCMF_00155"/>
<evidence type="ECO:0000256" key="1">
    <source>
        <dbReference type="ARBA" id="ARBA00009437"/>
    </source>
</evidence>
<evidence type="ECO:0000259" key="5">
    <source>
        <dbReference type="PROSITE" id="PS50931"/>
    </source>
</evidence>
<keyword evidence="4" id="KW-0804">Transcription</keyword>
<dbReference type="InterPro" id="IPR036390">
    <property type="entry name" value="WH_DNA-bd_sf"/>
</dbReference>
<dbReference type="EMBL" id="CP017634">
    <property type="protein sequence ID" value="ATW23416.1"/>
    <property type="molecule type" value="Genomic_DNA"/>
</dbReference>
<dbReference type="PANTHER" id="PTHR30126">
    <property type="entry name" value="HTH-TYPE TRANSCRIPTIONAL REGULATOR"/>
    <property type="match status" value="1"/>
</dbReference>
<dbReference type="PANTHER" id="PTHR30126:SF64">
    <property type="entry name" value="HTH-TYPE TRANSCRIPTIONAL REGULATOR CITR"/>
    <property type="match status" value="1"/>
</dbReference>
<dbReference type="InterPro" id="IPR005119">
    <property type="entry name" value="LysR_subst-bd"/>
</dbReference>
<feature type="domain" description="HTH lysR-type" evidence="5">
    <location>
        <begin position="3"/>
        <end position="60"/>
    </location>
</feature>
<dbReference type="InterPro" id="IPR036388">
    <property type="entry name" value="WH-like_DNA-bd_sf"/>
</dbReference>
<keyword evidence="3" id="KW-0238">DNA-binding</keyword>
<keyword evidence="7" id="KW-1185">Reference proteome</keyword>
<comment type="similarity">
    <text evidence="1">Belongs to the LysR transcriptional regulatory family.</text>
</comment>
<organism evidence="6 7">
    <name type="scientific">Formimonas warabiya</name>
    <dbReference type="NCBI Taxonomy" id="1761012"/>
    <lineage>
        <taxon>Bacteria</taxon>
        <taxon>Bacillati</taxon>
        <taxon>Bacillota</taxon>
        <taxon>Clostridia</taxon>
        <taxon>Eubacteriales</taxon>
        <taxon>Peptococcaceae</taxon>
        <taxon>Candidatus Formimonas</taxon>
    </lineage>
</organism>
<dbReference type="FunFam" id="1.10.10.10:FF:000001">
    <property type="entry name" value="LysR family transcriptional regulator"/>
    <property type="match status" value="1"/>
</dbReference>
<evidence type="ECO:0000313" key="7">
    <source>
        <dbReference type="Proteomes" id="UP000323521"/>
    </source>
</evidence>
<sequence length="295" mass="33201">MDINFELYKVFYHVAQSLSFSTASERLCISQSAVSQSIRSLEEKFNCKLFLRNSKHVALTQEGLLLFKHIEQAFNFIKSGEQGIQEMHSLKYGTVRIGASDTICKYYLLPYLKKFNQLYPQIKIQVTNRTSPRCLELLNSGFVDIAVINLPLKTGLENAVVKKIKAIQDVFIAGPNFSGLKGQKIPLPELARYPLLMLEKDTVTRKFFDDFLGSHGVRIVPEIELGSVDLLVEMTRIGLGISFVMENAVEKELAADEVFVVTTKEKIPSRKLGVITNARIPVPVAAEKFIEVIDK</sequence>
<evidence type="ECO:0000256" key="3">
    <source>
        <dbReference type="ARBA" id="ARBA00023125"/>
    </source>
</evidence>
<dbReference type="Gene3D" id="1.10.10.10">
    <property type="entry name" value="Winged helix-like DNA-binding domain superfamily/Winged helix DNA-binding domain"/>
    <property type="match status" value="1"/>
</dbReference>
<evidence type="ECO:0000256" key="4">
    <source>
        <dbReference type="ARBA" id="ARBA00023163"/>
    </source>
</evidence>
<dbReference type="SUPFAM" id="SSF53850">
    <property type="entry name" value="Periplasmic binding protein-like II"/>
    <property type="match status" value="1"/>
</dbReference>
<dbReference type="InterPro" id="IPR000847">
    <property type="entry name" value="LysR_HTH_N"/>
</dbReference>
<dbReference type="CDD" id="cd05466">
    <property type="entry name" value="PBP2_LTTR_substrate"/>
    <property type="match status" value="1"/>
</dbReference>
<dbReference type="Pfam" id="PF03466">
    <property type="entry name" value="LysR_substrate"/>
    <property type="match status" value="1"/>
</dbReference>
<proteinExistence type="inferred from homology"/>
<dbReference type="Gene3D" id="3.40.190.10">
    <property type="entry name" value="Periplasmic binding protein-like II"/>
    <property type="match status" value="2"/>
</dbReference>
<evidence type="ECO:0000313" key="6">
    <source>
        <dbReference type="EMBL" id="ATW23416.1"/>
    </source>
</evidence>
<dbReference type="RefSeq" id="WP_148132556.1">
    <property type="nucleotide sequence ID" value="NZ_CP017634.1"/>
</dbReference>
<dbReference type="Proteomes" id="UP000323521">
    <property type="component" value="Chromosome"/>
</dbReference>
<dbReference type="GO" id="GO:0003700">
    <property type="term" value="F:DNA-binding transcription factor activity"/>
    <property type="evidence" value="ECO:0007669"/>
    <property type="project" value="InterPro"/>
</dbReference>
<accession>A0A3G1KLU0</accession>
<dbReference type="OrthoDB" id="9778774at2"/>
<dbReference type="GO" id="GO:0000976">
    <property type="term" value="F:transcription cis-regulatory region binding"/>
    <property type="evidence" value="ECO:0007669"/>
    <property type="project" value="TreeGrafter"/>
</dbReference>
<dbReference type="AlphaFoldDB" id="A0A3G1KLU0"/>
<keyword evidence="2" id="KW-0805">Transcription regulation</keyword>
<dbReference type="SUPFAM" id="SSF46785">
    <property type="entry name" value="Winged helix' DNA-binding domain"/>
    <property type="match status" value="1"/>
</dbReference>
<dbReference type="PRINTS" id="PR00039">
    <property type="entry name" value="HTHLYSR"/>
</dbReference>
<gene>
    <name evidence="6" type="ORF">DCMF_00155</name>
</gene>
<reference evidence="6 7" key="1">
    <citation type="submission" date="2016-10" db="EMBL/GenBank/DDBJ databases">
        <title>Complete Genome Sequence of Peptococcaceae strain DCMF.</title>
        <authorList>
            <person name="Edwards R.J."/>
            <person name="Holland S.I."/>
            <person name="Deshpande N.P."/>
            <person name="Wong Y.K."/>
            <person name="Ertan H."/>
            <person name="Manefield M."/>
            <person name="Russell T.L."/>
            <person name="Lee M.J."/>
        </authorList>
    </citation>
    <scope>NUCLEOTIDE SEQUENCE [LARGE SCALE GENOMIC DNA]</scope>
    <source>
        <strain evidence="6 7">DCMF</strain>
    </source>
</reference>
<dbReference type="PROSITE" id="PS50931">
    <property type="entry name" value="HTH_LYSR"/>
    <property type="match status" value="1"/>
</dbReference>
<protein>
    <submittedName>
        <fullName evidence="6">LysR family transcriptional regulator</fullName>
    </submittedName>
</protein>
<dbReference type="Pfam" id="PF00126">
    <property type="entry name" value="HTH_1"/>
    <property type="match status" value="1"/>
</dbReference>